<organism evidence="1 2">
    <name type="scientific">Dioscorea alata</name>
    <name type="common">Purple yam</name>
    <dbReference type="NCBI Taxonomy" id="55571"/>
    <lineage>
        <taxon>Eukaryota</taxon>
        <taxon>Viridiplantae</taxon>
        <taxon>Streptophyta</taxon>
        <taxon>Embryophyta</taxon>
        <taxon>Tracheophyta</taxon>
        <taxon>Spermatophyta</taxon>
        <taxon>Magnoliopsida</taxon>
        <taxon>Liliopsida</taxon>
        <taxon>Dioscoreales</taxon>
        <taxon>Dioscoreaceae</taxon>
        <taxon>Dioscorea</taxon>
    </lineage>
</organism>
<name>A0ACB7V9G2_DIOAL</name>
<reference evidence="2" key="1">
    <citation type="journal article" date="2022" name="Nat. Commun.">
        <title>Chromosome evolution and the genetic basis of agronomically important traits in greater yam.</title>
        <authorList>
            <person name="Bredeson J.V."/>
            <person name="Lyons J.B."/>
            <person name="Oniyinde I.O."/>
            <person name="Okereke N.R."/>
            <person name="Kolade O."/>
            <person name="Nnabue I."/>
            <person name="Nwadili C.O."/>
            <person name="Hribova E."/>
            <person name="Parker M."/>
            <person name="Nwogha J."/>
            <person name="Shu S."/>
            <person name="Carlson J."/>
            <person name="Kariba R."/>
            <person name="Muthemba S."/>
            <person name="Knop K."/>
            <person name="Barton G.J."/>
            <person name="Sherwood A.V."/>
            <person name="Lopez-Montes A."/>
            <person name="Asiedu R."/>
            <person name="Jamnadass R."/>
            <person name="Muchugi A."/>
            <person name="Goodstein D."/>
            <person name="Egesi C.N."/>
            <person name="Featherston J."/>
            <person name="Asfaw A."/>
            <person name="Simpson G.G."/>
            <person name="Dolezel J."/>
            <person name="Hendre P.S."/>
            <person name="Van Deynze A."/>
            <person name="Kumar P.L."/>
            <person name="Obidiegwu J.E."/>
            <person name="Bhattacharjee R."/>
            <person name="Rokhsar D.S."/>
        </authorList>
    </citation>
    <scope>NUCLEOTIDE SEQUENCE [LARGE SCALE GENOMIC DNA]</scope>
    <source>
        <strain evidence="2">cv. TDa95/00328</strain>
    </source>
</reference>
<accession>A0ACB7V9G2</accession>
<proteinExistence type="predicted"/>
<protein>
    <submittedName>
        <fullName evidence="1">Cupredoxin domain-containing protein</fullName>
    </submittedName>
</protein>
<sequence length="387" mass="43490">MAYIPPHKRHSLDSGDRPPSPAPPPSSVLPRFSKALSLSSHKSNKDPRDGAKIVYSPSSISRWFPSGDPANPSLRLEPVDRKFGGKSFVLTGCGVDPQEESPWISIAERVELDLVAAAMSARVGLESETERVRFSFLARIGKVFFHGSSVSLESVRKAAATESDSRNQVHKSFNTSVPIEYMETIQQIVVPKIGLEFDSEKEHYYVKVYDKDRPDSLISCKCTIGNGGELEIKKIELNDVRHLVVDVSCLCKDMDLRLMLLTKRVLKSVNDEEEGGINKLIKSAIVDPDVKGGLRWPLGKECLAERLSVVGIWHTKYELFRGRSMKLRLRHADRYDYKTSAGEVSEEVILKLTGISKLLKEEDMISDSLREMMQEAVKLIWLNFLKF</sequence>
<keyword evidence="2" id="KW-1185">Reference proteome</keyword>
<comment type="caution">
    <text evidence="1">The sequence shown here is derived from an EMBL/GenBank/DDBJ whole genome shotgun (WGS) entry which is preliminary data.</text>
</comment>
<dbReference type="EMBL" id="CM037020">
    <property type="protein sequence ID" value="KAH7670413.1"/>
    <property type="molecule type" value="Genomic_DNA"/>
</dbReference>
<gene>
    <name evidence="1" type="ORF">IHE45_10G025500</name>
</gene>
<evidence type="ECO:0000313" key="2">
    <source>
        <dbReference type="Proteomes" id="UP000827976"/>
    </source>
</evidence>
<dbReference type="Proteomes" id="UP000827976">
    <property type="component" value="Chromosome 10"/>
</dbReference>
<evidence type="ECO:0000313" key="1">
    <source>
        <dbReference type="EMBL" id="KAH7670413.1"/>
    </source>
</evidence>